<organism evidence="7 8">
    <name type="scientific">Pichia membranifaciens NRRL Y-2026</name>
    <dbReference type="NCBI Taxonomy" id="763406"/>
    <lineage>
        <taxon>Eukaryota</taxon>
        <taxon>Fungi</taxon>
        <taxon>Dikarya</taxon>
        <taxon>Ascomycota</taxon>
        <taxon>Saccharomycotina</taxon>
        <taxon>Pichiomycetes</taxon>
        <taxon>Pichiales</taxon>
        <taxon>Pichiaceae</taxon>
        <taxon>Pichia</taxon>
    </lineage>
</organism>
<name>A0A1E3NLJ0_9ASCO</name>
<dbReference type="GeneID" id="30177856"/>
<comment type="subcellular location">
    <subcellularLocation>
        <location evidence="1">Membrane</location>
        <topology evidence="1">Multi-pass membrane protein</topology>
    </subcellularLocation>
</comment>
<dbReference type="Pfam" id="PF01184">
    <property type="entry name" value="Gpr1_Fun34_YaaH"/>
    <property type="match status" value="1"/>
</dbReference>
<dbReference type="RefSeq" id="XP_019017551.1">
    <property type="nucleotide sequence ID" value="XM_019161169.1"/>
</dbReference>
<feature type="transmembrane region" description="Helical" evidence="6">
    <location>
        <begin position="157"/>
        <end position="177"/>
    </location>
</feature>
<feature type="transmembrane region" description="Helical" evidence="6">
    <location>
        <begin position="131"/>
        <end position="151"/>
    </location>
</feature>
<gene>
    <name evidence="7" type="ORF">PICMEDRAFT_16328</name>
</gene>
<dbReference type="PANTHER" id="PTHR31123:SF1">
    <property type="entry name" value="ACCUMULATION OF DYADS PROTEIN 2-RELATED"/>
    <property type="match status" value="1"/>
</dbReference>
<evidence type="ECO:0000256" key="3">
    <source>
        <dbReference type="ARBA" id="ARBA00022692"/>
    </source>
</evidence>
<evidence type="ECO:0000256" key="4">
    <source>
        <dbReference type="ARBA" id="ARBA00022989"/>
    </source>
</evidence>
<evidence type="ECO:0000313" key="7">
    <source>
        <dbReference type="EMBL" id="ODQ46438.1"/>
    </source>
</evidence>
<dbReference type="GO" id="GO:0005886">
    <property type="term" value="C:plasma membrane"/>
    <property type="evidence" value="ECO:0007669"/>
    <property type="project" value="TreeGrafter"/>
</dbReference>
<dbReference type="AlphaFoldDB" id="A0A1E3NLJ0"/>
<dbReference type="InterPro" id="IPR000791">
    <property type="entry name" value="Gpr1/Fun34/SatP-like"/>
</dbReference>
<evidence type="ECO:0000313" key="8">
    <source>
        <dbReference type="Proteomes" id="UP000094455"/>
    </source>
</evidence>
<reference evidence="7 8" key="1">
    <citation type="journal article" date="2016" name="Proc. Natl. Acad. Sci. U.S.A.">
        <title>Comparative genomics of biotechnologically important yeasts.</title>
        <authorList>
            <person name="Riley R."/>
            <person name="Haridas S."/>
            <person name="Wolfe K.H."/>
            <person name="Lopes M.R."/>
            <person name="Hittinger C.T."/>
            <person name="Goeker M."/>
            <person name="Salamov A.A."/>
            <person name="Wisecaver J.H."/>
            <person name="Long T.M."/>
            <person name="Calvey C.H."/>
            <person name="Aerts A.L."/>
            <person name="Barry K.W."/>
            <person name="Choi C."/>
            <person name="Clum A."/>
            <person name="Coughlan A.Y."/>
            <person name="Deshpande S."/>
            <person name="Douglass A.P."/>
            <person name="Hanson S.J."/>
            <person name="Klenk H.-P."/>
            <person name="LaButti K.M."/>
            <person name="Lapidus A."/>
            <person name="Lindquist E.A."/>
            <person name="Lipzen A.M."/>
            <person name="Meier-Kolthoff J.P."/>
            <person name="Ohm R.A."/>
            <person name="Otillar R.P."/>
            <person name="Pangilinan J.L."/>
            <person name="Peng Y."/>
            <person name="Rokas A."/>
            <person name="Rosa C.A."/>
            <person name="Scheuner C."/>
            <person name="Sibirny A.A."/>
            <person name="Slot J.C."/>
            <person name="Stielow J.B."/>
            <person name="Sun H."/>
            <person name="Kurtzman C.P."/>
            <person name="Blackwell M."/>
            <person name="Grigoriev I.V."/>
            <person name="Jeffries T.W."/>
        </authorList>
    </citation>
    <scope>NUCLEOTIDE SEQUENCE [LARGE SCALE GENOMIC DNA]</scope>
    <source>
        <strain evidence="7 8">NRRL Y-2026</strain>
    </source>
</reference>
<feature type="transmembrane region" description="Helical" evidence="6">
    <location>
        <begin position="69"/>
        <end position="90"/>
    </location>
</feature>
<feature type="transmembrane region" description="Helical" evidence="6">
    <location>
        <begin position="184"/>
        <end position="205"/>
    </location>
</feature>
<dbReference type="EMBL" id="KV454003">
    <property type="protein sequence ID" value="ODQ46438.1"/>
    <property type="molecule type" value="Genomic_DNA"/>
</dbReference>
<evidence type="ECO:0000256" key="6">
    <source>
        <dbReference type="SAM" id="Phobius"/>
    </source>
</evidence>
<dbReference type="OrthoDB" id="3648309at2759"/>
<evidence type="ECO:0000256" key="2">
    <source>
        <dbReference type="ARBA" id="ARBA00005587"/>
    </source>
</evidence>
<dbReference type="PANTHER" id="PTHR31123">
    <property type="entry name" value="ACCUMULATION OF DYADS PROTEIN 2-RELATED"/>
    <property type="match status" value="1"/>
</dbReference>
<protein>
    <submittedName>
        <fullName evidence="7">Uncharacterized protein</fullName>
    </submittedName>
</protein>
<dbReference type="STRING" id="763406.A0A1E3NLJ0"/>
<evidence type="ECO:0000256" key="5">
    <source>
        <dbReference type="ARBA" id="ARBA00023136"/>
    </source>
</evidence>
<dbReference type="Proteomes" id="UP000094455">
    <property type="component" value="Unassembled WGS sequence"/>
</dbReference>
<comment type="similarity">
    <text evidence="2">Belongs to the acetate uptake transporter (AceTr) (TC 2.A.96) family.</text>
</comment>
<accession>A0A1E3NLJ0</accession>
<feature type="transmembrane region" description="Helical" evidence="6">
    <location>
        <begin position="96"/>
        <end position="119"/>
    </location>
</feature>
<feature type="transmembrane region" description="Helical" evidence="6">
    <location>
        <begin position="36"/>
        <end position="57"/>
    </location>
</feature>
<dbReference type="InterPro" id="IPR051633">
    <property type="entry name" value="AceTr"/>
</dbReference>
<keyword evidence="3 6" id="KW-0812">Transmembrane</keyword>
<dbReference type="GO" id="GO:0015123">
    <property type="term" value="F:acetate transmembrane transporter activity"/>
    <property type="evidence" value="ECO:0007669"/>
    <property type="project" value="TreeGrafter"/>
</dbReference>
<sequence>MSEQVFEKKYVYTVLPPRTGLLRNSWYKRSNEWRPYPSSCSVGLAFIAVSLFVLGLVLCHARKVESPAILTGMFFFGNGLIQIIMGIWAIVDDNLFGSTLLLCYGGFIMSYGAAASDLFGVISSYPTTANYTSAIVLFLSGWVVFDFLLFLSTFKSTIPLFALTFCKWFFMLLLTIAESGNHSAVRVVSGIFCFITSICAFYAFYDGMQTTASSYLPINEPSWLRMPAGHKEPDDEDKIAVI</sequence>
<keyword evidence="4 6" id="KW-1133">Transmembrane helix</keyword>
<evidence type="ECO:0000256" key="1">
    <source>
        <dbReference type="ARBA" id="ARBA00004141"/>
    </source>
</evidence>
<keyword evidence="8" id="KW-1185">Reference proteome</keyword>
<proteinExistence type="inferred from homology"/>
<keyword evidence="5 6" id="KW-0472">Membrane</keyword>